<proteinExistence type="predicted"/>
<evidence type="ECO:0000256" key="4">
    <source>
        <dbReference type="ARBA" id="ARBA00022989"/>
    </source>
</evidence>
<dbReference type="GO" id="GO:0005886">
    <property type="term" value="C:plasma membrane"/>
    <property type="evidence" value="ECO:0007669"/>
    <property type="project" value="UniProtKB-SubCell"/>
</dbReference>
<keyword evidence="3 6" id="KW-0812">Transmembrane</keyword>
<evidence type="ECO:0000256" key="5">
    <source>
        <dbReference type="ARBA" id="ARBA00023136"/>
    </source>
</evidence>
<feature type="transmembrane region" description="Helical" evidence="6">
    <location>
        <begin position="16"/>
        <end position="37"/>
    </location>
</feature>
<evidence type="ECO:0008006" key="9">
    <source>
        <dbReference type="Google" id="ProtNLM"/>
    </source>
</evidence>
<dbReference type="EMBL" id="JAJCNI010000033">
    <property type="protein sequence ID" value="MCB6519974.1"/>
    <property type="molecule type" value="Genomic_DNA"/>
</dbReference>
<accession>A0AAP2QAF8</accession>
<evidence type="ECO:0000313" key="8">
    <source>
        <dbReference type="Proteomes" id="UP001198806"/>
    </source>
</evidence>
<feature type="transmembrane region" description="Helical" evidence="6">
    <location>
        <begin position="446"/>
        <end position="465"/>
    </location>
</feature>
<feature type="transmembrane region" description="Helical" evidence="6">
    <location>
        <begin position="317"/>
        <end position="337"/>
    </location>
</feature>
<keyword evidence="5 6" id="KW-0472">Membrane</keyword>
<reference evidence="7" key="1">
    <citation type="submission" date="2021-10" db="EMBL/GenBank/DDBJ databases">
        <title>Collection of gut derived symbiotic bacterial strains cultured from healthy donors.</title>
        <authorList>
            <person name="Lin H."/>
            <person name="Littmann E."/>
            <person name="Kohout C."/>
            <person name="Pamer E.G."/>
        </authorList>
    </citation>
    <scope>NUCLEOTIDE SEQUENCE</scope>
    <source>
        <strain evidence="7">DFI.2.94</strain>
    </source>
</reference>
<dbReference type="PANTHER" id="PTHR30250">
    <property type="entry name" value="PST FAMILY PREDICTED COLANIC ACID TRANSPORTER"/>
    <property type="match status" value="1"/>
</dbReference>
<evidence type="ECO:0000256" key="1">
    <source>
        <dbReference type="ARBA" id="ARBA00004651"/>
    </source>
</evidence>
<feature type="transmembrane region" description="Helical" evidence="6">
    <location>
        <begin position="267"/>
        <end position="284"/>
    </location>
</feature>
<feature type="transmembrane region" description="Helical" evidence="6">
    <location>
        <begin position="163"/>
        <end position="183"/>
    </location>
</feature>
<keyword evidence="4 6" id="KW-1133">Transmembrane helix</keyword>
<sequence length="513" mass="58895">MVAKSDYSFNYLKNSFFQILATGIGFLSLFIVVPFLSENKVLYGIYSVCISLTIFFNYADFGFITVCQKYVGEYYAKNDLREEIKIVGFTSFLLILFVVIVGFFLLPIAISPRILIEGIRQSDEGIASMLIFILIFSAPFIAVKRICNVIFSSRIEQYKFQSFSFIGHVIKLLSILVFFTNSHYMLVEYFLFIQIVDILTTVLLIVYIFQNYHYEKELLINSFHFDIAIWRLVRGLVGASIFTTISWILYYELDLIVLAKISSPEQLAIYSAAFTFLTLVRNYFSVIYSSFSPRFNHYVGLNDKNGIKLFYVKNIKVLLPIVFFPLLLFVLLGYPLMLSWIGNDYEESVLLAKVLVCGNLLAFISYPSTQYIIATNRIKDLMISSALLPIVFYGGIACTFGSWGIISFAIFKSIGQILTAVYRFIICLNKMNISCLSIVIDLCKNYYIPIVFICVFSFIVLKFMIVQKSTEYLAWNVTLLCIFFFIVVGITIIASTSFRLFAVSLLYKFRKNN</sequence>
<dbReference type="PANTHER" id="PTHR30250:SF11">
    <property type="entry name" value="O-ANTIGEN TRANSPORTER-RELATED"/>
    <property type="match status" value="1"/>
</dbReference>
<gene>
    <name evidence="7" type="ORF">LI194_19515</name>
</gene>
<evidence type="ECO:0000256" key="6">
    <source>
        <dbReference type="SAM" id="Phobius"/>
    </source>
</evidence>
<feature type="transmembrane region" description="Helical" evidence="6">
    <location>
        <begin position="387"/>
        <end position="411"/>
    </location>
</feature>
<dbReference type="Proteomes" id="UP001198806">
    <property type="component" value="Unassembled WGS sequence"/>
</dbReference>
<feature type="transmembrane region" description="Helical" evidence="6">
    <location>
        <begin position="229"/>
        <end position="251"/>
    </location>
</feature>
<feature type="transmembrane region" description="Helical" evidence="6">
    <location>
        <begin position="477"/>
        <end position="507"/>
    </location>
</feature>
<feature type="transmembrane region" description="Helical" evidence="6">
    <location>
        <begin position="86"/>
        <end position="110"/>
    </location>
</feature>
<evidence type="ECO:0000256" key="2">
    <source>
        <dbReference type="ARBA" id="ARBA00022475"/>
    </source>
</evidence>
<feature type="transmembrane region" description="Helical" evidence="6">
    <location>
        <begin position="189"/>
        <end position="209"/>
    </location>
</feature>
<evidence type="ECO:0000313" key="7">
    <source>
        <dbReference type="EMBL" id="MCB6519974.1"/>
    </source>
</evidence>
<dbReference type="RefSeq" id="WP_158532383.1">
    <property type="nucleotide sequence ID" value="NZ_JADMVU010000045.1"/>
</dbReference>
<protein>
    <recommendedName>
        <fullName evidence="9">Oligosaccharide flippase family protein</fullName>
    </recommendedName>
</protein>
<dbReference type="InterPro" id="IPR050833">
    <property type="entry name" value="Poly_Biosynth_Transport"/>
</dbReference>
<feature type="transmembrane region" description="Helical" evidence="6">
    <location>
        <begin position="43"/>
        <end position="66"/>
    </location>
</feature>
<feature type="transmembrane region" description="Helical" evidence="6">
    <location>
        <begin position="125"/>
        <end position="143"/>
    </location>
</feature>
<comment type="caution">
    <text evidence="7">The sequence shown here is derived from an EMBL/GenBank/DDBJ whole genome shotgun (WGS) entry which is preliminary data.</text>
</comment>
<evidence type="ECO:0000256" key="3">
    <source>
        <dbReference type="ARBA" id="ARBA00022692"/>
    </source>
</evidence>
<dbReference type="AlphaFoldDB" id="A0AAP2QAF8"/>
<name>A0AAP2QAF8_PARDI</name>
<organism evidence="7 8">
    <name type="scientific">Parabacteroides distasonis</name>
    <dbReference type="NCBI Taxonomy" id="823"/>
    <lineage>
        <taxon>Bacteria</taxon>
        <taxon>Pseudomonadati</taxon>
        <taxon>Bacteroidota</taxon>
        <taxon>Bacteroidia</taxon>
        <taxon>Bacteroidales</taxon>
        <taxon>Tannerellaceae</taxon>
        <taxon>Parabacteroides</taxon>
    </lineage>
</organism>
<feature type="transmembrane region" description="Helical" evidence="6">
    <location>
        <begin position="349"/>
        <end position="366"/>
    </location>
</feature>
<keyword evidence="2" id="KW-1003">Cell membrane</keyword>
<comment type="subcellular location">
    <subcellularLocation>
        <location evidence="1">Cell membrane</location>
        <topology evidence="1">Multi-pass membrane protein</topology>
    </subcellularLocation>
</comment>